<dbReference type="KEGG" id="ptm:GSPATT00019487001"/>
<dbReference type="InterPro" id="IPR036322">
    <property type="entry name" value="WD40_repeat_dom_sf"/>
</dbReference>
<dbReference type="Proteomes" id="UP000000600">
    <property type="component" value="Unassembled WGS sequence"/>
</dbReference>
<protein>
    <recommendedName>
        <fullName evidence="8">WD repeat-containing protein 75 second beta-propeller domain-containing protein</fullName>
    </recommendedName>
</protein>
<dbReference type="AlphaFoldDB" id="A0DRW6"/>
<keyword evidence="6" id="KW-0539">Nucleus</keyword>
<dbReference type="InterPro" id="IPR057644">
    <property type="entry name" value="Beta-prop_WDR75_2nd"/>
</dbReference>
<keyword evidence="2" id="KW-0690">Ribosome biogenesis</keyword>
<evidence type="ECO:0000256" key="6">
    <source>
        <dbReference type="ARBA" id="ARBA00023242"/>
    </source>
</evidence>
<dbReference type="Gene3D" id="2.130.10.10">
    <property type="entry name" value="YVTN repeat-like/Quinoprotein amine dehydrogenase"/>
    <property type="match status" value="1"/>
</dbReference>
<keyword evidence="10" id="KW-1185">Reference proteome</keyword>
<dbReference type="PROSITE" id="PS50082">
    <property type="entry name" value="WD_REPEATS_2"/>
    <property type="match status" value="3"/>
</dbReference>
<evidence type="ECO:0000259" key="8">
    <source>
        <dbReference type="Pfam" id="PF23769"/>
    </source>
</evidence>
<keyword evidence="4 7" id="KW-0853">WD repeat</keyword>
<feature type="repeat" description="WD" evidence="7">
    <location>
        <begin position="208"/>
        <end position="249"/>
    </location>
</feature>
<evidence type="ECO:0000256" key="2">
    <source>
        <dbReference type="ARBA" id="ARBA00022517"/>
    </source>
</evidence>
<dbReference type="eggNOG" id="KOG0267">
    <property type="taxonomic scope" value="Eukaryota"/>
</dbReference>
<dbReference type="HOGENOM" id="CLU_699190_0_0_1"/>
<dbReference type="EMBL" id="CT868552">
    <property type="protein sequence ID" value="CAK85783.1"/>
    <property type="molecule type" value="Genomic_DNA"/>
</dbReference>
<keyword evidence="3" id="KW-0698">rRNA processing</keyword>
<organism evidence="9 10">
    <name type="scientific">Paramecium tetraurelia</name>
    <dbReference type="NCBI Taxonomy" id="5888"/>
    <lineage>
        <taxon>Eukaryota</taxon>
        <taxon>Sar</taxon>
        <taxon>Alveolata</taxon>
        <taxon>Ciliophora</taxon>
        <taxon>Intramacronucleata</taxon>
        <taxon>Oligohymenophorea</taxon>
        <taxon>Peniculida</taxon>
        <taxon>Parameciidae</taxon>
        <taxon>Paramecium</taxon>
    </lineage>
</organism>
<reference evidence="9 10" key="1">
    <citation type="journal article" date="2006" name="Nature">
        <title>Global trends of whole-genome duplications revealed by the ciliate Paramecium tetraurelia.</title>
        <authorList>
            <consortium name="Genoscope"/>
            <person name="Aury J.-M."/>
            <person name="Jaillon O."/>
            <person name="Duret L."/>
            <person name="Noel B."/>
            <person name="Jubin C."/>
            <person name="Porcel B.M."/>
            <person name="Segurens B."/>
            <person name="Daubin V."/>
            <person name="Anthouard V."/>
            <person name="Aiach N."/>
            <person name="Arnaiz O."/>
            <person name="Billaut A."/>
            <person name="Beisson J."/>
            <person name="Blanc I."/>
            <person name="Bouhouche K."/>
            <person name="Camara F."/>
            <person name="Duharcourt S."/>
            <person name="Guigo R."/>
            <person name="Gogendeau D."/>
            <person name="Katinka M."/>
            <person name="Keller A.-M."/>
            <person name="Kissmehl R."/>
            <person name="Klotz C."/>
            <person name="Koll F."/>
            <person name="Le Moue A."/>
            <person name="Lepere C."/>
            <person name="Malinsky S."/>
            <person name="Nowacki M."/>
            <person name="Nowak J.K."/>
            <person name="Plattner H."/>
            <person name="Poulain J."/>
            <person name="Ruiz F."/>
            <person name="Serrano V."/>
            <person name="Zagulski M."/>
            <person name="Dessen P."/>
            <person name="Betermier M."/>
            <person name="Weissenbach J."/>
            <person name="Scarpelli C."/>
            <person name="Schachter V."/>
            <person name="Sperling L."/>
            <person name="Meyer E."/>
            <person name="Cohen J."/>
            <person name="Wincker P."/>
        </authorList>
    </citation>
    <scope>NUCLEOTIDE SEQUENCE [LARGE SCALE GENOMIC DNA]</scope>
    <source>
        <strain evidence="9 10">Stock d4-2</strain>
    </source>
</reference>
<dbReference type="InterPro" id="IPR001680">
    <property type="entry name" value="WD40_rpt"/>
</dbReference>
<feature type="repeat" description="WD" evidence="7">
    <location>
        <begin position="250"/>
        <end position="290"/>
    </location>
</feature>
<evidence type="ECO:0000256" key="5">
    <source>
        <dbReference type="ARBA" id="ARBA00022737"/>
    </source>
</evidence>
<evidence type="ECO:0000256" key="7">
    <source>
        <dbReference type="PROSITE-ProRule" id="PRU00221"/>
    </source>
</evidence>
<dbReference type="PANTHER" id="PTHR44019:SF8">
    <property type="entry name" value="POC1 CENTRIOLAR PROTEIN HOMOLOG"/>
    <property type="match status" value="1"/>
</dbReference>
<dbReference type="SUPFAM" id="SSF50978">
    <property type="entry name" value="WD40 repeat-like"/>
    <property type="match status" value="1"/>
</dbReference>
<dbReference type="InterPro" id="IPR015943">
    <property type="entry name" value="WD40/YVTN_repeat-like_dom_sf"/>
</dbReference>
<name>A0DRW6_PARTE</name>
<dbReference type="RefSeq" id="XP_001453180.1">
    <property type="nucleotide sequence ID" value="XM_001453143.1"/>
</dbReference>
<dbReference type="InParanoid" id="A0DRW6"/>
<evidence type="ECO:0000256" key="1">
    <source>
        <dbReference type="ARBA" id="ARBA00004604"/>
    </source>
</evidence>
<sequence>MFMQNCQLTFASDGSGLTLIQHSRIQVFSIGKKQKSFEEECMIKQQQKTKVIQIIIGVDQCNYFTNMVVLIDNNNNNSLFWIMKEIHSELSISLAQITLYRLVLQDTNVKWTSNQLQMKTKYTFFLNFQSIYTLDLNSFGTQILFKLNNIKTYSLKIIEKDFFVDKILLFQVSTKASTEIITIQDITYLITYRNNSGQPQAKKNVGTLKGHQDTITYLTASPSEGVLAFGGKDRLIKLWAIKQNESFEIQQAHSNPITSIAYSQDGQLLASASDAPIFLWDVIDKKLIIQLKKHETQVKCLEFSHCSKYLVSGDNDGIKILWNIEIPQVAKFVYIREELYCPIHSISISKQEQYLFVISNQDIIIKWEFEQIEKQQKEKILCNQYKFKPIQFYWK</sequence>
<evidence type="ECO:0000313" key="9">
    <source>
        <dbReference type="EMBL" id="CAK85783.1"/>
    </source>
</evidence>
<gene>
    <name evidence="9" type="ORF">GSPATT00019487001</name>
</gene>
<evidence type="ECO:0000313" key="10">
    <source>
        <dbReference type="Proteomes" id="UP000000600"/>
    </source>
</evidence>
<evidence type="ECO:0000256" key="3">
    <source>
        <dbReference type="ARBA" id="ARBA00022552"/>
    </source>
</evidence>
<dbReference type="GeneID" id="5038968"/>
<dbReference type="SMART" id="SM00320">
    <property type="entry name" value="WD40"/>
    <property type="match status" value="3"/>
</dbReference>
<dbReference type="PROSITE" id="PS50294">
    <property type="entry name" value="WD_REPEATS_REGION"/>
    <property type="match status" value="3"/>
</dbReference>
<dbReference type="STRING" id="5888.A0DRW6"/>
<dbReference type="PANTHER" id="PTHR44019">
    <property type="entry name" value="WD REPEAT-CONTAINING PROTEIN 55"/>
    <property type="match status" value="1"/>
</dbReference>
<comment type="subcellular location">
    <subcellularLocation>
        <location evidence="1">Nucleus</location>
        <location evidence="1">Nucleolus</location>
    </subcellularLocation>
</comment>
<accession>A0DRW6</accession>
<keyword evidence="5" id="KW-0677">Repeat</keyword>
<dbReference type="Pfam" id="PF23769">
    <property type="entry name" value="Beta-prop_WDR75_2nd"/>
    <property type="match status" value="1"/>
</dbReference>
<proteinExistence type="predicted"/>
<evidence type="ECO:0000256" key="4">
    <source>
        <dbReference type="ARBA" id="ARBA00022574"/>
    </source>
</evidence>
<dbReference type="InterPro" id="IPR050505">
    <property type="entry name" value="WDR55/POC1"/>
</dbReference>
<dbReference type="OrthoDB" id="24966at2759"/>
<feature type="domain" description="WD repeat-containing protein 75 second beta-propeller" evidence="8">
    <location>
        <begin position="204"/>
        <end position="324"/>
    </location>
</feature>
<feature type="repeat" description="WD" evidence="7">
    <location>
        <begin position="291"/>
        <end position="325"/>
    </location>
</feature>